<dbReference type="PANTHER" id="PTHR10811">
    <property type="entry name" value="FRINGE-RELATED"/>
    <property type="match status" value="1"/>
</dbReference>
<dbReference type="InterPro" id="IPR036049">
    <property type="entry name" value="Ribosomal_uL29_sf"/>
</dbReference>
<name>A0A8S1ZC29_ARAAE</name>
<feature type="compositionally biased region" description="Basic and acidic residues" evidence="4">
    <location>
        <begin position="278"/>
        <end position="307"/>
    </location>
</feature>
<reference evidence="6" key="1">
    <citation type="submission" date="2021-01" db="EMBL/GenBank/DDBJ databases">
        <authorList>
            <person name="Bezrukov I."/>
        </authorList>
    </citation>
    <scope>NUCLEOTIDE SEQUENCE</scope>
</reference>
<dbReference type="EMBL" id="LR999451">
    <property type="protein sequence ID" value="CAE5956831.1"/>
    <property type="molecule type" value="Genomic_DNA"/>
</dbReference>
<organism evidence="6 7">
    <name type="scientific">Arabidopsis arenosa</name>
    <name type="common">Sand rock-cress</name>
    <name type="synonym">Cardaminopsis arenosa</name>
    <dbReference type="NCBI Taxonomy" id="38785"/>
    <lineage>
        <taxon>Eukaryota</taxon>
        <taxon>Viridiplantae</taxon>
        <taxon>Streptophyta</taxon>
        <taxon>Embryophyta</taxon>
        <taxon>Tracheophyta</taxon>
        <taxon>Spermatophyta</taxon>
        <taxon>Magnoliopsida</taxon>
        <taxon>eudicotyledons</taxon>
        <taxon>Gunneridae</taxon>
        <taxon>Pentapetalae</taxon>
        <taxon>rosids</taxon>
        <taxon>malvids</taxon>
        <taxon>Brassicales</taxon>
        <taxon>Brassicaceae</taxon>
        <taxon>Camelineae</taxon>
        <taxon>Arabidopsis</taxon>
    </lineage>
</organism>
<protein>
    <submittedName>
        <fullName evidence="6">Uncharacterized protein</fullName>
    </submittedName>
</protein>
<keyword evidence="5" id="KW-1133">Transmembrane helix</keyword>
<dbReference type="GO" id="GO:0005761">
    <property type="term" value="C:mitochondrial ribosome"/>
    <property type="evidence" value="ECO:0007669"/>
    <property type="project" value="InterPro"/>
</dbReference>
<feature type="compositionally biased region" description="Polar residues" evidence="4">
    <location>
        <begin position="447"/>
        <end position="460"/>
    </location>
</feature>
<dbReference type="Pfam" id="PF04000">
    <property type="entry name" value="Sas10_Utp3"/>
    <property type="match status" value="1"/>
</dbReference>
<dbReference type="InterPro" id="IPR038340">
    <property type="entry name" value="MRP-L47_sf"/>
</dbReference>
<sequence>MFLTRFVGRRFLAAASARSESTTAAAASAIRTPQNPLEEFFEFDRSQDEDKPVVYGRGWKASELRLKSWDDLQKLWYVILKEKNMLMTQRQMLQAQNMQFPNPERIPKVRRSMCRIKHVLTERAIEEPYPRRSAEMKRMEITKPVLVGIIKKEAPQLASVLRDMKNGLDGVRSKVEALTAMVRANSFPTADGISYLEAKHLLLLSYCQDIVYYLLRKAKGLSIDGHPVVRSLVEIRMFLEKIRPIDKKLQYQIQKLTTAGGSVTELAQSDGKGSGDAQKSEDLSNYKPKPDLLADKNGDDQEDDVYRPPKFAPMSMDDKTSKQERDAARKEKHLLREATGNTYMKDVLDDLEDRPEEIRDYYGVESNEQKRFMAQYERQQRAEEELFTRAPRTKEDKKREKRLKSSSGLLELTENFYDDIKFLDKDGEKPSFGRKKRGGQFKKRKIITTQGTSHQNHSNSARTSHLSFLRSPLPWLFIFLFFLPLLLISTTGGGGGRKTCRPSSSTYSHLSLVDKTNSSSSVVPEEEEDDDVPPRVPALYPQRPRMFNTTLDHIVFGIAASSVLWETRKEYIKSWWRPGKTRGVVWIDKRVRTYRNDPLPEIRVSQDTSRFRYTHPVGDRSAVRISRVVTETLRLGKKGVRWFVMGDDDTVFVVDNVVNVLSKYDHTQFYYVGSSSEAHVQNIFFSYSMAFGGGGFAISYALALELSRMQDRCIQRYPGLYGSDDRIQACMTELGVPLTKEPGFHQYDVYGDLLGLLGAHPVAPLVSLHHIDVVQPIFPKMKRSHALRHLMSSAVLDPASIFQQSICYDQNRFWSISVSWGFVVQIIRGIISPRELEMPSRTFLNWFRKADYIGYAFNTRPVSRHPCQRPFVFYLNSAKYDEGRRQVIGYYNLDKTRRIPGCRWRLDSPGKIDSVVVLKRPDPLRWHKVGPHCFIY</sequence>
<dbReference type="Gene3D" id="6.10.330.20">
    <property type="match status" value="1"/>
</dbReference>
<comment type="similarity">
    <text evidence="1">Belongs to the universal ribosomal protein uL29 family.</text>
</comment>
<dbReference type="InterPro" id="IPR006740">
    <property type="entry name" value="DUF604"/>
</dbReference>
<keyword evidence="3" id="KW-0687">Ribonucleoprotein</keyword>
<evidence type="ECO:0000256" key="1">
    <source>
        <dbReference type="ARBA" id="ARBA00009254"/>
    </source>
</evidence>
<dbReference type="FunFam" id="3.90.550.50:FF:000006">
    <property type="entry name" value="Fringe-related protein-like"/>
    <property type="match status" value="1"/>
</dbReference>
<dbReference type="CDD" id="cd00427">
    <property type="entry name" value="Ribosomal_L29_HIP"/>
    <property type="match status" value="1"/>
</dbReference>
<dbReference type="Gene3D" id="3.90.550.50">
    <property type="match status" value="1"/>
</dbReference>
<gene>
    <name evidence="6" type="ORF">AARE701A_LOCUS588</name>
</gene>
<keyword evidence="5" id="KW-0472">Membrane</keyword>
<feature type="compositionally biased region" description="Basic and acidic residues" evidence="4">
    <location>
        <begin position="316"/>
        <end position="329"/>
    </location>
</feature>
<feature type="transmembrane region" description="Helical" evidence="5">
    <location>
        <begin position="684"/>
        <end position="703"/>
    </location>
</feature>
<dbReference type="InterPro" id="IPR010729">
    <property type="entry name" value="Ribosomal_uL29_mit"/>
</dbReference>
<dbReference type="Proteomes" id="UP000682877">
    <property type="component" value="Chromosome 1"/>
</dbReference>
<dbReference type="Pfam" id="PF04646">
    <property type="entry name" value="DUF604"/>
    <property type="match status" value="1"/>
</dbReference>
<dbReference type="GO" id="GO:0006412">
    <property type="term" value="P:translation"/>
    <property type="evidence" value="ECO:0007669"/>
    <property type="project" value="InterPro"/>
</dbReference>
<feature type="compositionally biased region" description="Basic residues" evidence="4">
    <location>
        <begin position="432"/>
        <end position="446"/>
    </location>
</feature>
<feature type="region of interest" description="Disordered" evidence="4">
    <location>
        <begin position="428"/>
        <end position="460"/>
    </location>
</feature>
<evidence type="ECO:0000256" key="4">
    <source>
        <dbReference type="SAM" id="MobiDB-lite"/>
    </source>
</evidence>
<dbReference type="GO" id="GO:1990904">
    <property type="term" value="C:ribonucleoprotein complex"/>
    <property type="evidence" value="ECO:0007669"/>
    <property type="project" value="UniProtKB-KW"/>
</dbReference>
<dbReference type="Pfam" id="PF06984">
    <property type="entry name" value="MRP-L47"/>
    <property type="match status" value="1"/>
</dbReference>
<evidence type="ECO:0000313" key="7">
    <source>
        <dbReference type="Proteomes" id="UP000682877"/>
    </source>
</evidence>
<feature type="region of interest" description="Disordered" evidence="4">
    <location>
        <begin position="265"/>
        <end position="329"/>
    </location>
</feature>
<keyword evidence="7" id="KW-1185">Reference proteome</keyword>
<dbReference type="GO" id="GO:0003735">
    <property type="term" value="F:structural constituent of ribosome"/>
    <property type="evidence" value="ECO:0007669"/>
    <property type="project" value="InterPro"/>
</dbReference>
<dbReference type="SUPFAM" id="SSF46561">
    <property type="entry name" value="Ribosomal protein L29 (L29p)"/>
    <property type="match status" value="1"/>
</dbReference>
<accession>A0A8S1ZC29</accession>
<evidence type="ECO:0000256" key="5">
    <source>
        <dbReference type="SAM" id="Phobius"/>
    </source>
</evidence>
<dbReference type="InterPro" id="IPR007146">
    <property type="entry name" value="Sas10/Utp3/C1D"/>
</dbReference>
<feature type="transmembrane region" description="Helical" evidence="5">
    <location>
        <begin position="473"/>
        <end position="494"/>
    </location>
</feature>
<keyword evidence="5" id="KW-0812">Transmembrane</keyword>
<proteinExistence type="inferred from homology"/>
<dbReference type="InterPro" id="IPR001854">
    <property type="entry name" value="Ribosomal_uL29"/>
</dbReference>
<keyword evidence="2" id="KW-0689">Ribosomal protein</keyword>
<feature type="region of interest" description="Disordered" evidence="4">
    <location>
        <begin position="515"/>
        <end position="535"/>
    </location>
</feature>
<evidence type="ECO:0000256" key="2">
    <source>
        <dbReference type="ARBA" id="ARBA00022980"/>
    </source>
</evidence>
<dbReference type="AlphaFoldDB" id="A0A8S1ZC29"/>
<evidence type="ECO:0000313" key="6">
    <source>
        <dbReference type="EMBL" id="CAE5956831.1"/>
    </source>
</evidence>
<evidence type="ECO:0000256" key="3">
    <source>
        <dbReference type="ARBA" id="ARBA00023274"/>
    </source>
</evidence>